<evidence type="ECO:0000256" key="2">
    <source>
        <dbReference type="ARBA" id="ARBA00022679"/>
    </source>
</evidence>
<keyword evidence="4 7" id="KW-0418">Kinase</keyword>
<dbReference type="Proteomes" id="UP000824001">
    <property type="component" value="Unassembled WGS sequence"/>
</dbReference>
<dbReference type="Gene3D" id="3.40.1190.20">
    <property type="match status" value="1"/>
</dbReference>
<dbReference type="InterPro" id="IPR004625">
    <property type="entry name" value="PyrdxlKinase"/>
</dbReference>
<evidence type="ECO:0000259" key="6">
    <source>
        <dbReference type="Pfam" id="PF08543"/>
    </source>
</evidence>
<proteinExistence type="predicted"/>
<comment type="caution">
    <text evidence="7">The sequence shown here is derived from an EMBL/GenBank/DDBJ whole genome shotgun (WGS) entry which is preliminary data.</text>
</comment>
<dbReference type="NCBIfam" id="NF005491">
    <property type="entry name" value="PRK07105.1"/>
    <property type="match status" value="1"/>
</dbReference>
<name>A0A9D1JUE5_9FIRM</name>
<keyword evidence="5" id="KW-0067">ATP-binding</keyword>
<keyword evidence="2 7" id="KW-0808">Transferase</keyword>
<accession>A0A9D1JUE5</accession>
<dbReference type="GO" id="GO:0008478">
    <property type="term" value="F:pyridoxal kinase activity"/>
    <property type="evidence" value="ECO:0007669"/>
    <property type="project" value="UniProtKB-EC"/>
</dbReference>
<evidence type="ECO:0000256" key="4">
    <source>
        <dbReference type="ARBA" id="ARBA00022777"/>
    </source>
</evidence>
<evidence type="ECO:0000313" key="7">
    <source>
        <dbReference type="EMBL" id="HIS66171.1"/>
    </source>
</evidence>
<feature type="domain" description="Pyridoxamine kinase/Phosphomethylpyrimidine kinase" evidence="6">
    <location>
        <begin position="33"/>
        <end position="260"/>
    </location>
</feature>
<organism evidence="7 8">
    <name type="scientific">Candidatus Scatomorpha merdipullorum</name>
    <dbReference type="NCBI Taxonomy" id="2840927"/>
    <lineage>
        <taxon>Bacteria</taxon>
        <taxon>Bacillati</taxon>
        <taxon>Bacillota</taxon>
        <taxon>Clostridia</taxon>
        <taxon>Eubacteriales</taxon>
        <taxon>Candidatus Scatomorpha</taxon>
    </lineage>
</organism>
<reference evidence="7" key="2">
    <citation type="journal article" date="2021" name="PeerJ">
        <title>Extensive microbial diversity within the chicken gut microbiome revealed by metagenomics and culture.</title>
        <authorList>
            <person name="Gilroy R."/>
            <person name="Ravi A."/>
            <person name="Getino M."/>
            <person name="Pursley I."/>
            <person name="Horton D.L."/>
            <person name="Alikhan N.F."/>
            <person name="Baker D."/>
            <person name="Gharbi K."/>
            <person name="Hall N."/>
            <person name="Watson M."/>
            <person name="Adriaenssens E.M."/>
            <person name="Foster-Nyarko E."/>
            <person name="Jarju S."/>
            <person name="Secka A."/>
            <person name="Antonio M."/>
            <person name="Oren A."/>
            <person name="Chaudhuri R.R."/>
            <person name="La Ragione R."/>
            <person name="Hildebrand F."/>
            <person name="Pallen M.J."/>
        </authorList>
    </citation>
    <scope>NUCLEOTIDE SEQUENCE</scope>
    <source>
        <strain evidence="7">ChiHjej10B9-9673</strain>
    </source>
</reference>
<reference evidence="7" key="1">
    <citation type="submission" date="2020-10" db="EMBL/GenBank/DDBJ databases">
        <authorList>
            <person name="Gilroy R."/>
        </authorList>
    </citation>
    <scope>NUCLEOTIDE SEQUENCE</scope>
    <source>
        <strain evidence="7">ChiHjej10B9-9673</strain>
    </source>
</reference>
<dbReference type="Pfam" id="PF08543">
    <property type="entry name" value="Phos_pyr_kin"/>
    <property type="match status" value="1"/>
</dbReference>
<dbReference type="InterPro" id="IPR013749">
    <property type="entry name" value="PM/HMP-P_kinase-1"/>
</dbReference>
<dbReference type="InterPro" id="IPR029056">
    <property type="entry name" value="Ribokinase-like"/>
</dbReference>
<evidence type="ECO:0000256" key="5">
    <source>
        <dbReference type="ARBA" id="ARBA00022840"/>
    </source>
</evidence>
<evidence type="ECO:0000313" key="8">
    <source>
        <dbReference type="Proteomes" id="UP000824001"/>
    </source>
</evidence>
<dbReference type="EC" id="2.7.1.35" evidence="1"/>
<protein>
    <recommendedName>
        <fullName evidence="1">pyridoxal kinase</fullName>
        <ecNumber evidence="1">2.7.1.35</ecNumber>
    </recommendedName>
</protein>
<evidence type="ECO:0000256" key="1">
    <source>
        <dbReference type="ARBA" id="ARBA00012104"/>
    </source>
</evidence>
<keyword evidence="3" id="KW-0547">Nucleotide-binding</keyword>
<dbReference type="PANTHER" id="PTHR10534">
    <property type="entry name" value="PYRIDOXAL KINASE"/>
    <property type="match status" value="1"/>
</dbReference>
<dbReference type="GO" id="GO:0009443">
    <property type="term" value="P:pyridoxal 5'-phosphate salvage"/>
    <property type="evidence" value="ECO:0007669"/>
    <property type="project" value="InterPro"/>
</dbReference>
<dbReference type="EMBL" id="DVJK01000037">
    <property type="protein sequence ID" value="HIS66171.1"/>
    <property type="molecule type" value="Genomic_DNA"/>
</dbReference>
<sequence>MNNSLPKLKRLCAVHDISGFGKCSLTVALPVVSATGVECACIPTALLSTHTGEFTGWTRCDLSGQMLPIARHWAGYGIEFDGIYSGYLASPEQELLLEEIIGLLAGPDTLVICDPAMADNGEFYAGFDESMAAAFRRLCARADVITPNVTEAALLSGVEYRPAPHSKEYIGRLFAGLEAHAGRYVAITGVHPAEGVIGTVVRDRLTGEERSSMSRALPGMFYGTGDIFASAFAALLVRGADIGDALGAAAALVRESIERSCLRDTPRPYGVDFEGALPEYVKRVEKIFS</sequence>
<dbReference type="GO" id="GO:0005829">
    <property type="term" value="C:cytosol"/>
    <property type="evidence" value="ECO:0007669"/>
    <property type="project" value="TreeGrafter"/>
</dbReference>
<dbReference type="GO" id="GO:0005524">
    <property type="term" value="F:ATP binding"/>
    <property type="evidence" value="ECO:0007669"/>
    <property type="project" value="UniProtKB-KW"/>
</dbReference>
<dbReference type="AlphaFoldDB" id="A0A9D1JUE5"/>
<evidence type="ECO:0000256" key="3">
    <source>
        <dbReference type="ARBA" id="ARBA00022741"/>
    </source>
</evidence>
<gene>
    <name evidence="7" type="ORF">IAC18_01280</name>
</gene>
<dbReference type="PANTHER" id="PTHR10534:SF2">
    <property type="entry name" value="PYRIDOXAL KINASE"/>
    <property type="match status" value="1"/>
</dbReference>
<dbReference type="SUPFAM" id="SSF53613">
    <property type="entry name" value="Ribokinase-like"/>
    <property type="match status" value="1"/>
</dbReference>